<feature type="binding site" evidence="4">
    <location>
        <position position="203"/>
    </location>
    <ligand>
        <name>substrate</name>
    </ligand>
</feature>
<dbReference type="SUPFAM" id="SSF52317">
    <property type="entry name" value="Class I glutamine amidotransferase-like"/>
    <property type="match status" value="1"/>
</dbReference>
<dbReference type="AlphaFoldDB" id="A0A1F6E0L9"/>
<dbReference type="EC" id="2.3.1.-" evidence="4"/>
<comment type="caution">
    <text evidence="4">Lacks conserved residue(s) required for the propagation of feature annotation.</text>
</comment>
<evidence type="ECO:0000256" key="2">
    <source>
        <dbReference type="ARBA" id="ARBA00022679"/>
    </source>
</evidence>
<comment type="caution">
    <text evidence="6">The sequence shown here is derived from an EMBL/GenBank/DDBJ whole genome shotgun (WGS) entry which is preliminary data.</text>
</comment>
<feature type="binding site" evidence="4">
    <location>
        <position position="259"/>
    </location>
    <ligand>
        <name>substrate</name>
    </ligand>
</feature>
<keyword evidence="1 4" id="KW-0028">Amino-acid biosynthesis</keyword>
<comment type="similarity">
    <text evidence="4">Belongs to the MetA family.</text>
</comment>
<evidence type="ECO:0000313" key="6">
    <source>
        <dbReference type="EMBL" id="OGG67186.1"/>
    </source>
</evidence>
<dbReference type="Gene3D" id="3.40.50.880">
    <property type="match status" value="1"/>
</dbReference>
<feature type="binding site" evidence="4">
    <location>
        <position position="173"/>
    </location>
    <ligand>
        <name>substrate</name>
    </ligand>
</feature>
<feature type="site" description="Important for acyl-CoA specificity" evidence="4">
    <location>
        <position position="115"/>
    </location>
</feature>
<organism evidence="6 7">
    <name type="scientific">Candidatus Kaiserbacteria bacterium RIFCSPHIGHO2_02_FULL_59_21</name>
    <dbReference type="NCBI Taxonomy" id="1798500"/>
    <lineage>
        <taxon>Bacteria</taxon>
        <taxon>Candidatus Kaiseribacteriota</taxon>
    </lineage>
</organism>
<evidence type="ECO:0000256" key="5">
    <source>
        <dbReference type="PIRSR" id="PIRSR000450-1"/>
    </source>
</evidence>
<evidence type="ECO:0000256" key="3">
    <source>
        <dbReference type="ARBA" id="ARBA00023315"/>
    </source>
</evidence>
<feature type="active site" description="Proton acceptor" evidence="4">
    <location>
        <position position="245"/>
    </location>
</feature>
<feature type="site" description="Important for substrate specificity" evidence="4">
    <location>
        <position position="203"/>
    </location>
</feature>
<sequence length="319" mass="36612">MTIILSDREYPESFETLKNMGVPLITEERAKHQDVRPLRIGFLNLMPTAVMKDTEEQFFFFIGSTPLQIIPEMIAFDEFVSSDARKKHLDAFYKKFSQIKKEGLDGLIVSGANLEEFAFEDVHYWKEFVEVATWARENVASTLYSCWGAHAALKVFYNIERERYTNPDGTAKKITGIFKHTLADQFASPLTVGLPDVVLCPHSHWSGIPRSEVVKQPELRILLESPEAIMLIEGRKGREVYVQGHPEYAADALRKEYERDRSPEKYGDKAPMPQDYFEGGDLSKSSPNLWRASAVVLFHNWVNFVYQTTNFDLKKALMD</sequence>
<dbReference type="PIRSF" id="PIRSF000450">
    <property type="entry name" value="H_ser_succinyltr"/>
    <property type="match status" value="1"/>
</dbReference>
<keyword evidence="2 4" id="KW-0808">Transferase</keyword>
<dbReference type="PANTHER" id="PTHR20919:SF0">
    <property type="entry name" value="HOMOSERINE O-SUCCINYLTRANSFERASE"/>
    <property type="match status" value="1"/>
</dbReference>
<comment type="subcellular location">
    <subcellularLocation>
        <location evidence="4">Cytoplasm</location>
    </subcellularLocation>
</comment>
<dbReference type="EMBL" id="MFLN01000023">
    <property type="protein sequence ID" value="OGG67186.1"/>
    <property type="molecule type" value="Genomic_DNA"/>
</dbReference>
<name>A0A1F6E0L9_9BACT</name>
<dbReference type="HAMAP" id="MF_00295">
    <property type="entry name" value="MetA_acyltransf"/>
    <property type="match status" value="1"/>
</dbReference>
<feature type="site" description="Important for acyl-CoA specificity" evidence="4">
    <location>
        <position position="113"/>
    </location>
</feature>
<evidence type="ECO:0000256" key="4">
    <source>
        <dbReference type="HAMAP-Rule" id="MF_00295"/>
    </source>
</evidence>
<feature type="active site" description="Acyl-thioester intermediate" evidence="4 5">
    <location>
        <position position="146"/>
    </location>
</feature>
<reference evidence="6 7" key="1">
    <citation type="journal article" date="2016" name="Nat. Commun.">
        <title>Thousands of microbial genomes shed light on interconnected biogeochemical processes in an aquifer system.</title>
        <authorList>
            <person name="Anantharaman K."/>
            <person name="Brown C.T."/>
            <person name="Hug L.A."/>
            <person name="Sharon I."/>
            <person name="Castelle C.J."/>
            <person name="Probst A.J."/>
            <person name="Thomas B.C."/>
            <person name="Singh A."/>
            <person name="Wilkins M.J."/>
            <person name="Karaoz U."/>
            <person name="Brodie E.L."/>
            <person name="Williams K.H."/>
            <person name="Hubbard S.S."/>
            <person name="Banfield J.F."/>
        </authorList>
    </citation>
    <scope>NUCLEOTIDE SEQUENCE [LARGE SCALE GENOMIC DNA]</scope>
</reference>
<gene>
    <name evidence="6" type="ORF">A3C21_00960</name>
</gene>
<feature type="active site" evidence="4">
    <location>
        <position position="247"/>
    </location>
</feature>
<dbReference type="InterPro" id="IPR029062">
    <property type="entry name" value="Class_I_gatase-like"/>
</dbReference>
<keyword evidence="4" id="KW-0963">Cytoplasm</keyword>
<dbReference type="GO" id="GO:0008652">
    <property type="term" value="P:amino acid biosynthetic process"/>
    <property type="evidence" value="ECO:0007669"/>
    <property type="project" value="UniProtKB-KW"/>
</dbReference>
<dbReference type="PANTHER" id="PTHR20919">
    <property type="entry name" value="HOMOSERINE O-SUCCINYLTRANSFERASE"/>
    <property type="match status" value="1"/>
</dbReference>
<dbReference type="Pfam" id="PF04204">
    <property type="entry name" value="HTS"/>
    <property type="match status" value="1"/>
</dbReference>
<dbReference type="InterPro" id="IPR033752">
    <property type="entry name" value="MetA_family"/>
</dbReference>
<dbReference type="GO" id="GO:0008899">
    <property type="term" value="F:homoserine O-succinyltransferase activity"/>
    <property type="evidence" value="ECO:0007669"/>
    <property type="project" value="TreeGrafter"/>
</dbReference>
<evidence type="ECO:0000313" key="7">
    <source>
        <dbReference type="Proteomes" id="UP000178572"/>
    </source>
</evidence>
<proteinExistence type="inferred from homology"/>
<keyword evidence="3 4" id="KW-0012">Acyltransferase</keyword>
<protein>
    <recommendedName>
        <fullName evidence="4">Probable acyltransferase</fullName>
        <ecNumber evidence="4">2.3.1.-</ecNumber>
    </recommendedName>
</protein>
<dbReference type="STRING" id="1798500.A3C21_00960"/>
<evidence type="ECO:0000256" key="1">
    <source>
        <dbReference type="ARBA" id="ARBA00022605"/>
    </source>
</evidence>
<dbReference type="Proteomes" id="UP000178572">
    <property type="component" value="Unassembled WGS sequence"/>
</dbReference>
<dbReference type="GO" id="GO:0005737">
    <property type="term" value="C:cytoplasm"/>
    <property type="evidence" value="ECO:0007669"/>
    <property type="project" value="UniProtKB-SubCell"/>
</dbReference>
<accession>A0A1F6E0L9</accession>